<sequence>MANNKSCRSKQLFQCGGVSLYKIPHNSTCVFNWNLDNSKRVWQGNIKFFEQISTNSDSTKAETSGVSYEHRSDGDDNKFIVEPFLGSQSKLLFYNRLEEAQLEPIWGETWHIPLSQTEDSHLSLTGNTQLHMKRVNKISHDGRDTIIKTSDSDRHFKVIVQLPGSGYHPYIDEDDYDGSVVQVALGLEFRDLDQAYRFGEVLEEYDSRYGNSQRQYYYDRMMVAIKTLATIGNITTTAPQTNGTTNNQANGTTNKQTNGTTNKQTNGNMNGNGKQEIDPQSPEDITIRLSEEESNAEDEEEDDDDDDFGDFVTKVKT</sequence>
<evidence type="ECO:0000256" key="1">
    <source>
        <dbReference type="SAM" id="MobiDB-lite"/>
    </source>
</evidence>
<evidence type="ECO:0000313" key="2">
    <source>
        <dbReference type="EMBL" id="KAG7663282.1"/>
    </source>
</evidence>
<organism evidence="2 3">
    <name type="scientific">[Candida] subhashii</name>
    <dbReference type="NCBI Taxonomy" id="561895"/>
    <lineage>
        <taxon>Eukaryota</taxon>
        <taxon>Fungi</taxon>
        <taxon>Dikarya</taxon>
        <taxon>Ascomycota</taxon>
        <taxon>Saccharomycotina</taxon>
        <taxon>Pichiomycetes</taxon>
        <taxon>Debaryomycetaceae</taxon>
        <taxon>Spathaspora</taxon>
    </lineage>
</organism>
<keyword evidence="3" id="KW-1185">Reference proteome</keyword>
<evidence type="ECO:0000313" key="3">
    <source>
        <dbReference type="Proteomes" id="UP000694255"/>
    </source>
</evidence>
<reference evidence="2 3" key="1">
    <citation type="journal article" date="2021" name="DNA Res.">
        <title>Genome analysis of Candida subhashii reveals its hybrid nature and dual mitochondrial genome conformations.</title>
        <authorList>
            <person name="Mixao V."/>
            <person name="Hegedusova E."/>
            <person name="Saus E."/>
            <person name="Pryszcz L.P."/>
            <person name="Cillingova A."/>
            <person name="Nosek J."/>
            <person name="Gabaldon T."/>
        </authorList>
    </citation>
    <scope>NUCLEOTIDE SEQUENCE [LARGE SCALE GENOMIC DNA]</scope>
    <source>
        <strain evidence="2 3">CBS 10753</strain>
    </source>
</reference>
<dbReference type="AlphaFoldDB" id="A0A8J5QHT0"/>
<feature type="region of interest" description="Disordered" evidence="1">
    <location>
        <begin position="236"/>
        <end position="317"/>
    </location>
</feature>
<gene>
    <name evidence="2" type="ORF">J8A68_003196</name>
</gene>
<proteinExistence type="predicted"/>
<dbReference type="RefSeq" id="XP_049263514.1">
    <property type="nucleotide sequence ID" value="XM_049407027.1"/>
</dbReference>
<feature type="compositionally biased region" description="Acidic residues" evidence="1">
    <location>
        <begin position="292"/>
        <end position="309"/>
    </location>
</feature>
<dbReference type="Proteomes" id="UP000694255">
    <property type="component" value="Unassembled WGS sequence"/>
</dbReference>
<name>A0A8J5QHT0_9ASCO</name>
<protein>
    <submittedName>
        <fullName evidence="2">Uncharacterized protein</fullName>
    </submittedName>
</protein>
<comment type="caution">
    <text evidence="2">The sequence shown here is derived from an EMBL/GenBank/DDBJ whole genome shotgun (WGS) entry which is preliminary data.</text>
</comment>
<accession>A0A8J5QHT0</accession>
<dbReference type="OrthoDB" id="4018970at2759"/>
<feature type="compositionally biased region" description="Low complexity" evidence="1">
    <location>
        <begin position="236"/>
        <end position="274"/>
    </location>
</feature>
<dbReference type="GeneID" id="73469997"/>
<dbReference type="EMBL" id="JAGSYN010000141">
    <property type="protein sequence ID" value="KAG7663282.1"/>
    <property type="molecule type" value="Genomic_DNA"/>
</dbReference>